<feature type="domain" description="Glycosyltransferase 2-like" evidence="1">
    <location>
        <begin position="9"/>
        <end position="191"/>
    </location>
</feature>
<reference evidence="2" key="1">
    <citation type="journal article" date="2021" name="PeerJ">
        <title>Extensive microbial diversity within the chicken gut microbiome revealed by metagenomics and culture.</title>
        <authorList>
            <person name="Gilroy R."/>
            <person name="Ravi A."/>
            <person name="Getino M."/>
            <person name="Pursley I."/>
            <person name="Horton D.L."/>
            <person name="Alikhan N.F."/>
            <person name="Baker D."/>
            <person name="Gharbi K."/>
            <person name="Hall N."/>
            <person name="Watson M."/>
            <person name="Adriaenssens E.M."/>
            <person name="Foster-Nyarko E."/>
            <person name="Jarju S."/>
            <person name="Secka A."/>
            <person name="Antonio M."/>
            <person name="Oren A."/>
            <person name="Chaudhuri R.R."/>
            <person name="La Ragione R."/>
            <person name="Hildebrand F."/>
            <person name="Pallen M.J."/>
        </authorList>
    </citation>
    <scope>NUCLEOTIDE SEQUENCE</scope>
    <source>
        <strain evidence="2">CHK174-6876</strain>
    </source>
</reference>
<proteinExistence type="predicted"/>
<dbReference type="EMBL" id="DYXG01000058">
    <property type="protein sequence ID" value="HJE97153.1"/>
    <property type="molecule type" value="Genomic_DNA"/>
</dbReference>
<organism evidence="2 3">
    <name type="scientific">Ligilactobacillus acidipiscis</name>
    <dbReference type="NCBI Taxonomy" id="89059"/>
    <lineage>
        <taxon>Bacteria</taxon>
        <taxon>Bacillati</taxon>
        <taxon>Bacillota</taxon>
        <taxon>Bacilli</taxon>
        <taxon>Lactobacillales</taxon>
        <taxon>Lactobacillaceae</taxon>
        <taxon>Ligilactobacillus</taxon>
    </lineage>
</organism>
<gene>
    <name evidence="2" type="ORF">K8V00_05990</name>
</gene>
<dbReference type="Gene3D" id="3.90.550.10">
    <property type="entry name" value="Spore Coat Polysaccharide Biosynthesis Protein SpsA, Chain A"/>
    <property type="match status" value="1"/>
</dbReference>
<comment type="caution">
    <text evidence="2">The sequence shown here is derived from an EMBL/GenBank/DDBJ whole genome shotgun (WGS) entry which is preliminary data.</text>
</comment>
<keyword evidence="2" id="KW-0808">Transferase</keyword>
<name>A0A921F9Y7_9LACO</name>
<dbReference type="GO" id="GO:0016757">
    <property type="term" value="F:glycosyltransferase activity"/>
    <property type="evidence" value="ECO:0007669"/>
    <property type="project" value="UniProtKB-KW"/>
</dbReference>
<dbReference type="PANTHER" id="PTHR43179:SF10">
    <property type="entry name" value="GLYCOSYL TRANSFERASE"/>
    <property type="match status" value="1"/>
</dbReference>
<dbReference type="PANTHER" id="PTHR43179">
    <property type="entry name" value="RHAMNOSYLTRANSFERASE WBBL"/>
    <property type="match status" value="1"/>
</dbReference>
<dbReference type="AlphaFoldDB" id="A0A921F9Y7"/>
<evidence type="ECO:0000259" key="1">
    <source>
        <dbReference type="Pfam" id="PF00535"/>
    </source>
</evidence>
<sequence>MNYKIKKVSISIVIYKNYSEVLKAIDSIKKYTSDSINLRIFLIDNSATESQDKKNFLKKIEKYSDVLYFSMQKNVGFGRAHNSILPSLNSDLHIIMNPDIVFFEDTILKIIEFMDKNLDIGMVIPKLVDQSNQLEDVYRRNPTVFDMFIRFFHLKFFKKRLEYHNMHDEDFSKPFRVPFGQGSFLAIRTNVFTRIHGFDERYFMYMEDADLCRRVNEISKLMYFPGTSVYHKWEKGSHKNFHLFRIHVKSMAKYFIKWGI</sequence>
<protein>
    <submittedName>
        <fullName evidence="2">Glycosyltransferase</fullName>
        <ecNumber evidence="2">2.4.-.-</ecNumber>
    </submittedName>
</protein>
<accession>A0A921F9Y7</accession>
<evidence type="ECO:0000313" key="3">
    <source>
        <dbReference type="Proteomes" id="UP000707535"/>
    </source>
</evidence>
<dbReference type="Pfam" id="PF00535">
    <property type="entry name" value="Glycos_transf_2"/>
    <property type="match status" value="1"/>
</dbReference>
<reference evidence="2" key="2">
    <citation type="submission" date="2021-09" db="EMBL/GenBank/DDBJ databases">
        <authorList>
            <person name="Gilroy R."/>
        </authorList>
    </citation>
    <scope>NUCLEOTIDE SEQUENCE</scope>
    <source>
        <strain evidence="2">CHK174-6876</strain>
    </source>
</reference>
<dbReference type="EC" id="2.4.-.-" evidence="2"/>
<dbReference type="InterPro" id="IPR001173">
    <property type="entry name" value="Glyco_trans_2-like"/>
</dbReference>
<dbReference type="SUPFAM" id="SSF53448">
    <property type="entry name" value="Nucleotide-diphospho-sugar transferases"/>
    <property type="match status" value="1"/>
</dbReference>
<dbReference type="InterPro" id="IPR029044">
    <property type="entry name" value="Nucleotide-diphossugar_trans"/>
</dbReference>
<keyword evidence="2" id="KW-0328">Glycosyltransferase</keyword>
<evidence type="ECO:0000313" key="2">
    <source>
        <dbReference type="EMBL" id="HJE97153.1"/>
    </source>
</evidence>
<dbReference type="Proteomes" id="UP000707535">
    <property type="component" value="Unassembled WGS sequence"/>
</dbReference>